<keyword evidence="4" id="KW-0804">Transcription</keyword>
<feature type="domain" description="HTH lysR-type" evidence="5">
    <location>
        <begin position="1"/>
        <end position="54"/>
    </location>
</feature>
<dbReference type="InterPro" id="IPR000847">
    <property type="entry name" value="LysR_HTH_N"/>
</dbReference>
<dbReference type="PROSITE" id="PS50931">
    <property type="entry name" value="HTH_LYSR"/>
    <property type="match status" value="1"/>
</dbReference>
<evidence type="ECO:0000313" key="6">
    <source>
        <dbReference type="EMBL" id="GHA75880.1"/>
    </source>
</evidence>
<dbReference type="Proteomes" id="UP000614287">
    <property type="component" value="Unassembled WGS sequence"/>
</dbReference>
<gene>
    <name evidence="6" type="ORF">GCM10009007_16140</name>
</gene>
<reference evidence="6" key="2">
    <citation type="submission" date="2020-09" db="EMBL/GenBank/DDBJ databases">
        <authorList>
            <person name="Sun Q."/>
            <person name="Kim S."/>
        </authorList>
    </citation>
    <scope>NUCLEOTIDE SEQUENCE</scope>
    <source>
        <strain evidence="6">KCTC 32501</strain>
    </source>
</reference>
<dbReference type="GO" id="GO:0003677">
    <property type="term" value="F:DNA binding"/>
    <property type="evidence" value="ECO:0007669"/>
    <property type="project" value="UniProtKB-KW"/>
</dbReference>
<dbReference type="InterPro" id="IPR036388">
    <property type="entry name" value="WH-like_DNA-bd_sf"/>
</dbReference>
<evidence type="ECO:0000256" key="2">
    <source>
        <dbReference type="ARBA" id="ARBA00023015"/>
    </source>
</evidence>
<comment type="similarity">
    <text evidence="1">Belongs to the LysR transcriptional regulatory family.</text>
</comment>
<dbReference type="EMBL" id="BMZG01000008">
    <property type="protein sequence ID" value="GHA75880.1"/>
    <property type="molecule type" value="Genomic_DNA"/>
</dbReference>
<dbReference type="GO" id="GO:0003700">
    <property type="term" value="F:DNA-binding transcription factor activity"/>
    <property type="evidence" value="ECO:0007669"/>
    <property type="project" value="InterPro"/>
</dbReference>
<dbReference type="SUPFAM" id="SSF46785">
    <property type="entry name" value="Winged helix' DNA-binding domain"/>
    <property type="match status" value="1"/>
</dbReference>
<dbReference type="InterPro" id="IPR036390">
    <property type="entry name" value="WH_DNA-bd_sf"/>
</dbReference>
<keyword evidence="3" id="KW-0238">DNA-binding</keyword>
<dbReference type="PRINTS" id="PR00039">
    <property type="entry name" value="HTHLYSR"/>
</dbReference>
<dbReference type="AlphaFoldDB" id="A0A8J3CHX5"/>
<name>A0A8J3CHX5_9BURK</name>
<evidence type="ECO:0000259" key="5">
    <source>
        <dbReference type="PROSITE" id="PS50931"/>
    </source>
</evidence>
<dbReference type="Gene3D" id="1.10.10.10">
    <property type="entry name" value="Winged helix-like DNA-binding domain superfamily/Winged helix DNA-binding domain"/>
    <property type="match status" value="1"/>
</dbReference>
<evidence type="ECO:0000313" key="7">
    <source>
        <dbReference type="Proteomes" id="UP000614287"/>
    </source>
</evidence>
<organism evidence="6 7">
    <name type="scientific">Formosimonas limnophila</name>
    <dbReference type="NCBI Taxonomy" id="1384487"/>
    <lineage>
        <taxon>Bacteria</taxon>
        <taxon>Pseudomonadati</taxon>
        <taxon>Pseudomonadota</taxon>
        <taxon>Betaproteobacteria</taxon>
        <taxon>Burkholderiales</taxon>
        <taxon>Burkholderiaceae</taxon>
        <taxon>Formosimonas</taxon>
    </lineage>
</organism>
<dbReference type="PANTHER" id="PTHR30118">
    <property type="entry name" value="HTH-TYPE TRANSCRIPTIONAL REGULATOR LEUO-RELATED"/>
    <property type="match status" value="1"/>
</dbReference>
<proteinExistence type="inferred from homology"/>
<evidence type="ECO:0000256" key="4">
    <source>
        <dbReference type="ARBA" id="ARBA00023163"/>
    </source>
</evidence>
<dbReference type="RefSeq" id="WP_189493449.1">
    <property type="nucleotide sequence ID" value="NZ_BMZG01000008.1"/>
</dbReference>
<reference evidence="6" key="1">
    <citation type="journal article" date="2014" name="Int. J. Syst. Evol. Microbiol.">
        <title>Complete genome sequence of Corynebacterium casei LMG S-19264T (=DSM 44701T), isolated from a smear-ripened cheese.</title>
        <authorList>
            <consortium name="US DOE Joint Genome Institute (JGI-PGF)"/>
            <person name="Walter F."/>
            <person name="Albersmeier A."/>
            <person name="Kalinowski J."/>
            <person name="Ruckert C."/>
        </authorList>
    </citation>
    <scope>NUCLEOTIDE SEQUENCE</scope>
    <source>
        <strain evidence="6">KCTC 32501</strain>
    </source>
</reference>
<dbReference type="PANTHER" id="PTHR30118:SF15">
    <property type="entry name" value="TRANSCRIPTIONAL REGULATORY PROTEIN"/>
    <property type="match status" value="1"/>
</dbReference>
<sequence>MPRMLRALLNTSSVTKSGEQLGLSQPAASRTMSKLRDVFKDPLLVRTSKGYVLTPLAESLRPSIDAAAGRVFAATLRRAHFKPSISPVQHRLW</sequence>
<protein>
    <recommendedName>
        <fullName evidence="5">HTH lysR-type domain-containing protein</fullName>
    </recommendedName>
</protein>
<keyword evidence="2" id="KW-0805">Transcription regulation</keyword>
<evidence type="ECO:0000256" key="3">
    <source>
        <dbReference type="ARBA" id="ARBA00023125"/>
    </source>
</evidence>
<keyword evidence="7" id="KW-1185">Reference proteome</keyword>
<dbReference type="InterPro" id="IPR050389">
    <property type="entry name" value="LysR-type_TF"/>
</dbReference>
<evidence type="ECO:0000256" key="1">
    <source>
        <dbReference type="ARBA" id="ARBA00009437"/>
    </source>
</evidence>
<accession>A0A8J3CHX5</accession>
<dbReference type="Pfam" id="PF00126">
    <property type="entry name" value="HTH_1"/>
    <property type="match status" value="1"/>
</dbReference>
<comment type="caution">
    <text evidence="6">The sequence shown here is derived from an EMBL/GenBank/DDBJ whole genome shotgun (WGS) entry which is preliminary data.</text>
</comment>